<evidence type="ECO:0000313" key="9">
    <source>
        <dbReference type="EMBL" id="AGB40861.1"/>
    </source>
</evidence>
<dbReference type="GO" id="GO:0000906">
    <property type="term" value="F:6,7-dimethyl-8-ribityllumazine synthase activity"/>
    <property type="evidence" value="ECO:0007669"/>
    <property type="project" value="UniProtKB-UniRule"/>
</dbReference>
<feature type="binding site" evidence="8">
    <location>
        <begin position="60"/>
        <end position="62"/>
    </location>
    <ligand>
        <name>5-amino-6-(D-ribitylamino)uracil</name>
        <dbReference type="ChEBI" id="CHEBI:15934"/>
    </ligand>
</feature>
<dbReference type="GO" id="GO:0009231">
    <property type="term" value="P:riboflavin biosynthetic process"/>
    <property type="evidence" value="ECO:0007669"/>
    <property type="project" value="UniProtKB-UniRule"/>
</dbReference>
<dbReference type="GO" id="GO:0009349">
    <property type="term" value="C:riboflavin synthase complex"/>
    <property type="evidence" value="ECO:0007669"/>
    <property type="project" value="UniProtKB-UniRule"/>
</dbReference>
<evidence type="ECO:0000256" key="2">
    <source>
        <dbReference type="ARBA" id="ARBA00007424"/>
    </source>
</evidence>
<comment type="function">
    <text evidence="8">Catalyzes the formation of 6,7-dimethyl-8-ribityllumazine by condensation of 5-amino-6-(D-ribitylamino)uracil with 3,4-dihydroxy-2-butanone 4-phosphate. This is the penultimate step in the biosynthesis of riboflavin.</text>
</comment>
<comment type="similarity">
    <text evidence="2 8">Belongs to the DMRL synthase family.</text>
</comment>
<evidence type="ECO:0000256" key="6">
    <source>
        <dbReference type="ARBA" id="ARBA00048785"/>
    </source>
</evidence>
<feature type="binding site" evidence="8">
    <location>
        <position position="117"/>
    </location>
    <ligand>
        <name>5-amino-6-(D-ribitylamino)uracil</name>
        <dbReference type="ChEBI" id="CHEBI:15934"/>
    </ligand>
</feature>
<dbReference type="EC" id="2.5.1.78" evidence="3 8"/>
<evidence type="ECO:0000256" key="1">
    <source>
        <dbReference type="ARBA" id="ARBA00004917"/>
    </source>
</evidence>
<gene>
    <name evidence="8" type="primary">ribH</name>
    <name evidence="9" type="ordered locus">Halha_0895</name>
</gene>
<dbReference type="HAMAP" id="MF_00178">
    <property type="entry name" value="Lumazine_synth"/>
    <property type="match status" value="1"/>
</dbReference>
<evidence type="ECO:0000256" key="4">
    <source>
        <dbReference type="ARBA" id="ARBA00022619"/>
    </source>
</evidence>
<dbReference type="GO" id="GO:0005829">
    <property type="term" value="C:cytosol"/>
    <property type="evidence" value="ECO:0007669"/>
    <property type="project" value="TreeGrafter"/>
</dbReference>
<dbReference type="SUPFAM" id="SSF52121">
    <property type="entry name" value="Lumazine synthase"/>
    <property type="match status" value="1"/>
</dbReference>
<feature type="binding site" evidence="8">
    <location>
        <begin position="89"/>
        <end position="90"/>
    </location>
    <ligand>
        <name>(2S)-2-hydroxy-3-oxobutyl phosphate</name>
        <dbReference type="ChEBI" id="CHEBI:58830"/>
    </ligand>
</feature>
<dbReference type="EMBL" id="CP003359">
    <property type="protein sequence ID" value="AGB40861.1"/>
    <property type="molecule type" value="Genomic_DNA"/>
</dbReference>
<dbReference type="PANTHER" id="PTHR21058">
    <property type="entry name" value="6,7-DIMETHYL-8-RIBITYLLUMAZINE SYNTHASE DMRL SYNTHASE LUMAZINE SYNTHASE"/>
    <property type="match status" value="1"/>
</dbReference>
<dbReference type="STRING" id="748449.Halha_0895"/>
<dbReference type="InterPro" id="IPR034964">
    <property type="entry name" value="LS"/>
</dbReference>
<dbReference type="NCBIfam" id="TIGR00114">
    <property type="entry name" value="lumazine-synth"/>
    <property type="match status" value="1"/>
</dbReference>
<proteinExistence type="inferred from homology"/>
<feature type="binding site" evidence="8">
    <location>
        <position position="131"/>
    </location>
    <ligand>
        <name>(2S)-2-hydroxy-3-oxobutyl phosphate</name>
        <dbReference type="ChEBI" id="CHEBI:58830"/>
    </ligand>
</feature>
<feature type="binding site" evidence="8">
    <location>
        <position position="26"/>
    </location>
    <ligand>
        <name>5-amino-6-(D-ribitylamino)uracil</name>
        <dbReference type="ChEBI" id="CHEBI:15934"/>
    </ligand>
</feature>
<dbReference type="FunFam" id="3.40.50.960:FF:000001">
    <property type="entry name" value="6,7-dimethyl-8-ribityllumazine synthase"/>
    <property type="match status" value="1"/>
</dbReference>
<keyword evidence="5 8" id="KW-0808">Transferase</keyword>
<dbReference type="CDD" id="cd09209">
    <property type="entry name" value="Lumazine_synthase-I"/>
    <property type="match status" value="1"/>
</dbReference>
<keyword evidence="4 8" id="KW-0686">Riboflavin biosynthesis</keyword>
<feature type="binding site" evidence="8">
    <location>
        <begin position="84"/>
        <end position="86"/>
    </location>
    <ligand>
        <name>5-amino-6-(D-ribitylamino)uracil</name>
        <dbReference type="ChEBI" id="CHEBI:15934"/>
    </ligand>
</feature>
<dbReference type="Gene3D" id="3.40.50.960">
    <property type="entry name" value="Lumazine/riboflavin synthase"/>
    <property type="match status" value="1"/>
</dbReference>
<feature type="active site" description="Proton donor" evidence="8">
    <location>
        <position position="92"/>
    </location>
</feature>
<dbReference type="OrthoDB" id="9809709at2"/>
<evidence type="ECO:0000256" key="3">
    <source>
        <dbReference type="ARBA" id="ARBA00012664"/>
    </source>
</evidence>
<comment type="catalytic activity">
    <reaction evidence="6 8">
        <text>(2S)-2-hydroxy-3-oxobutyl phosphate + 5-amino-6-(D-ribitylamino)uracil = 6,7-dimethyl-8-(1-D-ribityl)lumazine + phosphate + 2 H2O + H(+)</text>
        <dbReference type="Rhea" id="RHEA:26152"/>
        <dbReference type="ChEBI" id="CHEBI:15377"/>
        <dbReference type="ChEBI" id="CHEBI:15378"/>
        <dbReference type="ChEBI" id="CHEBI:15934"/>
        <dbReference type="ChEBI" id="CHEBI:43474"/>
        <dbReference type="ChEBI" id="CHEBI:58201"/>
        <dbReference type="ChEBI" id="CHEBI:58830"/>
        <dbReference type="EC" id="2.5.1.78"/>
    </reaction>
</comment>
<dbReference type="PATRIC" id="fig|748449.3.peg.854"/>
<dbReference type="Pfam" id="PF00885">
    <property type="entry name" value="DMRL_synthase"/>
    <property type="match status" value="1"/>
</dbReference>
<dbReference type="InterPro" id="IPR036467">
    <property type="entry name" value="LS/RS_sf"/>
</dbReference>
<dbReference type="InterPro" id="IPR002180">
    <property type="entry name" value="LS/RS"/>
</dbReference>
<evidence type="ECO:0000256" key="8">
    <source>
        <dbReference type="HAMAP-Rule" id="MF_00178"/>
    </source>
</evidence>
<dbReference type="eggNOG" id="COG0054">
    <property type="taxonomic scope" value="Bacteria"/>
</dbReference>
<dbReference type="PANTHER" id="PTHR21058:SF0">
    <property type="entry name" value="6,7-DIMETHYL-8-RIBITYLLUMAZINE SYNTHASE"/>
    <property type="match status" value="1"/>
</dbReference>
<dbReference type="HOGENOM" id="CLU_089358_1_1_9"/>
<evidence type="ECO:0000256" key="5">
    <source>
        <dbReference type="ARBA" id="ARBA00022679"/>
    </source>
</evidence>
<comment type="pathway">
    <text evidence="1 8">Cofactor biosynthesis; riboflavin biosynthesis; riboflavin from 2-hydroxy-3-oxobutyl phosphate and 5-amino-6-(D-ribitylamino)uracil: step 1/2.</text>
</comment>
<dbReference type="Proteomes" id="UP000010880">
    <property type="component" value="Chromosome"/>
</dbReference>
<organism evidence="9 10">
    <name type="scientific">Halobacteroides halobius (strain ATCC 35273 / DSM 5150 / MD-1)</name>
    <dbReference type="NCBI Taxonomy" id="748449"/>
    <lineage>
        <taxon>Bacteria</taxon>
        <taxon>Bacillati</taxon>
        <taxon>Bacillota</taxon>
        <taxon>Clostridia</taxon>
        <taxon>Halanaerobiales</taxon>
        <taxon>Halobacteroidaceae</taxon>
        <taxon>Halobacteroides</taxon>
    </lineage>
</organism>
<protein>
    <recommendedName>
        <fullName evidence="7 8">6,7-dimethyl-8-ribityllumazine synthase</fullName>
        <shortName evidence="8">DMRL synthase</shortName>
        <shortName evidence="8">LS</shortName>
        <shortName evidence="8">Lumazine synthase</shortName>
        <ecNumber evidence="3 8">2.5.1.78</ecNumber>
    </recommendedName>
</protein>
<dbReference type="UniPathway" id="UPA00275">
    <property type="reaction ID" value="UER00404"/>
</dbReference>
<keyword evidence="10" id="KW-1185">Reference proteome</keyword>
<dbReference type="AlphaFoldDB" id="L0K786"/>
<sequence>MENIGKVYEGDLVGSGLKFGVVVGRFNEFISSKLLTGALDALKRHKVAQEDIEVSWVPGAFEIPLVARKMASSGNYDAVICLGTVIRGDTPHFDYVCSEASKGIAKASFDTDLPVMFGIITTDTIEQAIERAGTKAGNKGWEAAMGALEMANLMSEL</sequence>
<accession>L0K786</accession>
<name>L0K786_HALHC</name>
<dbReference type="NCBIfam" id="NF000812">
    <property type="entry name" value="PRK00061.1-4"/>
    <property type="match status" value="1"/>
</dbReference>
<evidence type="ECO:0000256" key="7">
    <source>
        <dbReference type="ARBA" id="ARBA00072606"/>
    </source>
</evidence>
<dbReference type="RefSeq" id="WP_015326586.1">
    <property type="nucleotide sequence ID" value="NC_019978.1"/>
</dbReference>
<dbReference type="KEGG" id="hhl:Halha_0895"/>
<evidence type="ECO:0000313" key="10">
    <source>
        <dbReference type="Proteomes" id="UP000010880"/>
    </source>
</evidence>
<reference evidence="10" key="1">
    <citation type="submission" date="2012-02" db="EMBL/GenBank/DDBJ databases">
        <title>The complete genome of Halobacteroides halobius DSM 5150.</title>
        <authorList>
            <person name="Lucas S."/>
            <person name="Copeland A."/>
            <person name="Lapidus A."/>
            <person name="Glavina del Rio T."/>
            <person name="Dalin E."/>
            <person name="Tice H."/>
            <person name="Bruce D."/>
            <person name="Goodwin L."/>
            <person name="Pitluck S."/>
            <person name="Peters L."/>
            <person name="Mikhailova N."/>
            <person name="Gu W."/>
            <person name="Kyrpides N."/>
            <person name="Mavromatis K."/>
            <person name="Ivanova N."/>
            <person name="Brettin T."/>
            <person name="Detter J.C."/>
            <person name="Han C."/>
            <person name="Larimer F."/>
            <person name="Land M."/>
            <person name="Hauser L."/>
            <person name="Markowitz V."/>
            <person name="Cheng J.-F."/>
            <person name="Hugenholtz P."/>
            <person name="Woyke T."/>
            <person name="Wu D."/>
            <person name="Tindall B."/>
            <person name="Pomrenke H."/>
            <person name="Brambilla E."/>
            <person name="Klenk H.-P."/>
            <person name="Eisen J.A."/>
        </authorList>
    </citation>
    <scope>NUCLEOTIDE SEQUENCE [LARGE SCALE GENOMIC DNA]</scope>
    <source>
        <strain evidence="10">ATCC 35273 / DSM 5150 / MD-1</strain>
    </source>
</reference>